<evidence type="ECO:0000313" key="2">
    <source>
        <dbReference type="EMBL" id="SFD40141.1"/>
    </source>
</evidence>
<dbReference type="RefSeq" id="WP_074824796.1">
    <property type="nucleotide sequence ID" value="NZ_FOLW01000016.1"/>
</dbReference>
<dbReference type="PROSITE" id="PS51186">
    <property type="entry name" value="GNAT"/>
    <property type="match status" value="1"/>
</dbReference>
<dbReference type="PANTHER" id="PTHR43792">
    <property type="entry name" value="GNAT FAMILY, PUTATIVE (AFU_ORTHOLOGUE AFUA_3G00765)-RELATED-RELATED"/>
    <property type="match status" value="1"/>
</dbReference>
<organism evidence="2 3">
    <name type="scientific">Pragia fontium DSM 5563 = ATCC 49100</name>
    <dbReference type="NCBI Taxonomy" id="1122977"/>
    <lineage>
        <taxon>Bacteria</taxon>
        <taxon>Pseudomonadati</taxon>
        <taxon>Pseudomonadota</taxon>
        <taxon>Gammaproteobacteria</taxon>
        <taxon>Enterobacterales</taxon>
        <taxon>Budviciaceae</taxon>
        <taxon>Pragia</taxon>
    </lineage>
</organism>
<evidence type="ECO:0000313" key="3">
    <source>
        <dbReference type="Proteomes" id="UP000226420"/>
    </source>
</evidence>
<dbReference type="Gene3D" id="3.40.630.30">
    <property type="match status" value="1"/>
</dbReference>
<dbReference type="InterPro" id="IPR000182">
    <property type="entry name" value="GNAT_dom"/>
</dbReference>
<name>A0AAJ4WDE2_9GAMM</name>
<reference evidence="2 3" key="1">
    <citation type="submission" date="2016-10" db="EMBL/GenBank/DDBJ databases">
        <authorList>
            <person name="Varghese N."/>
            <person name="Submissions S."/>
        </authorList>
    </citation>
    <scope>NUCLEOTIDE SEQUENCE [LARGE SCALE GENOMIC DNA]</scope>
    <source>
        <strain evidence="2 3">DSM 5563</strain>
    </source>
</reference>
<dbReference type="AlphaFoldDB" id="A0AAJ4WDE2"/>
<dbReference type="InterPro" id="IPR051531">
    <property type="entry name" value="N-acetyltransferase"/>
</dbReference>
<dbReference type="PANTHER" id="PTHR43792:SF1">
    <property type="entry name" value="N-ACETYLTRANSFERASE DOMAIN-CONTAINING PROTEIN"/>
    <property type="match status" value="1"/>
</dbReference>
<feature type="domain" description="N-acetyltransferase" evidence="1">
    <location>
        <begin position="12"/>
        <end position="170"/>
    </location>
</feature>
<sequence length="188" mass="21200">MVKPIEFTTERLFLRQWKESDRQHFAAMSADPEVMEFFLAPLNDAESNAMVDRCQGLIAERGWGFWAVELKQSGQFIGLVGLHIPTAELPFSPCVEIGWRLAKPFWGQGYATEAAQGALRVGFERLGLEEIVAFTAVINQRSQAVMKKLGMQPAADNFDHPAVKVGHPLRRHCLYTLSRSQWLALDNQ</sequence>
<gene>
    <name evidence="2" type="ORF">SAMN02745723_11646</name>
</gene>
<dbReference type="EMBL" id="FOLW01000016">
    <property type="protein sequence ID" value="SFD40141.1"/>
    <property type="molecule type" value="Genomic_DNA"/>
</dbReference>
<comment type="caution">
    <text evidence="2">The sequence shown here is derived from an EMBL/GenBank/DDBJ whole genome shotgun (WGS) entry which is preliminary data.</text>
</comment>
<dbReference type="InterPro" id="IPR016181">
    <property type="entry name" value="Acyl_CoA_acyltransferase"/>
</dbReference>
<accession>A0AAJ4WDE2</accession>
<proteinExistence type="predicted"/>
<dbReference type="GO" id="GO:0016747">
    <property type="term" value="F:acyltransferase activity, transferring groups other than amino-acyl groups"/>
    <property type="evidence" value="ECO:0007669"/>
    <property type="project" value="InterPro"/>
</dbReference>
<dbReference type="Pfam" id="PF13302">
    <property type="entry name" value="Acetyltransf_3"/>
    <property type="match status" value="1"/>
</dbReference>
<dbReference type="Proteomes" id="UP000226420">
    <property type="component" value="Unassembled WGS sequence"/>
</dbReference>
<evidence type="ECO:0000259" key="1">
    <source>
        <dbReference type="PROSITE" id="PS51186"/>
    </source>
</evidence>
<dbReference type="SUPFAM" id="SSF55729">
    <property type="entry name" value="Acyl-CoA N-acyltransferases (Nat)"/>
    <property type="match status" value="1"/>
</dbReference>
<protein>
    <submittedName>
        <fullName evidence="2">Protein N-acetyltransferase, RimJ/RimL family</fullName>
    </submittedName>
</protein>